<reference evidence="3" key="1">
    <citation type="journal article" date="2019" name="Int. J. Syst. Evol. Microbiol.">
        <title>The Global Catalogue of Microorganisms (GCM) 10K type strain sequencing project: providing services to taxonomists for standard genome sequencing and annotation.</title>
        <authorList>
            <consortium name="The Broad Institute Genomics Platform"/>
            <consortium name="The Broad Institute Genome Sequencing Center for Infectious Disease"/>
            <person name="Wu L."/>
            <person name="Ma J."/>
        </authorList>
    </citation>
    <scope>NUCLEOTIDE SEQUENCE [LARGE SCALE GENOMIC DNA]</scope>
    <source>
        <strain evidence="3">JCM 18050</strain>
    </source>
</reference>
<gene>
    <name evidence="2" type="primary">narJ</name>
    <name evidence="2" type="ORF">GCM10023211_25570</name>
</gene>
<evidence type="ECO:0000313" key="2">
    <source>
        <dbReference type="EMBL" id="GAA5115122.1"/>
    </source>
</evidence>
<evidence type="ECO:0000256" key="1">
    <source>
        <dbReference type="ARBA" id="ARBA00023063"/>
    </source>
</evidence>
<accession>A0ABP9NDC8</accession>
<dbReference type="SUPFAM" id="SSF89155">
    <property type="entry name" value="TorD-like"/>
    <property type="match status" value="1"/>
</dbReference>
<keyword evidence="1" id="KW-0534">Nitrate assimilation</keyword>
<dbReference type="PANTHER" id="PTHR43680">
    <property type="entry name" value="NITRATE REDUCTASE MOLYBDENUM COFACTOR ASSEMBLY CHAPERONE"/>
    <property type="match status" value="1"/>
</dbReference>
<comment type="caution">
    <text evidence="2">The sequence shown here is derived from an EMBL/GenBank/DDBJ whole genome shotgun (WGS) entry which is preliminary data.</text>
</comment>
<dbReference type="Proteomes" id="UP001500171">
    <property type="component" value="Unassembled WGS sequence"/>
</dbReference>
<organism evidence="2 3">
    <name type="scientific">Orbus sasakiae</name>
    <dbReference type="NCBI Taxonomy" id="1078475"/>
    <lineage>
        <taxon>Bacteria</taxon>
        <taxon>Pseudomonadati</taxon>
        <taxon>Pseudomonadota</taxon>
        <taxon>Gammaproteobacteria</taxon>
        <taxon>Orbales</taxon>
        <taxon>Orbaceae</taxon>
        <taxon>Orbus</taxon>
    </lineage>
</organism>
<protein>
    <submittedName>
        <fullName evidence="2">Nitrate reductase molybdenum cofactor assembly chaperone</fullName>
    </submittedName>
</protein>
<evidence type="ECO:0000313" key="3">
    <source>
        <dbReference type="Proteomes" id="UP001500171"/>
    </source>
</evidence>
<dbReference type="Pfam" id="PF02613">
    <property type="entry name" value="Nitrate_red_del"/>
    <property type="match status" value="1"/>
</dbReference>
<dbReference type="InterPro" id="IPR020945">
    <property type="entry name" value="DMSO/NO3_reduct_chaperone"/>
</dbReference>
<dbReference type="EMBL" id="BAABHY010000015">
    <property type="protein sequence ID" value="GAA5115122.1"/>
    <property type="molecule type" value="Genomic_DNA"/>
</dbReference>
<dbReference type="InterPro" id="IPR003765">
    <property type="entry name" value="NO3_reductase_chaperone_NarJ"/>
</dbReference>
<dbReference type="Gene3D" id="1.10.3480.10">
    <property type="entry name" value="TorD-like"/>
    <property type="match status" value="1"/>
</dbReference>
<dbReference type="InterPro" id="IPR036411">
    <property type="entry name" value="TorD-like_sf"/>
</dbReference>
<dbReference type="RefSeq" id="WP_345492793.1">
    <property type="nucleotide sequence ID" value="NZ_BAABHY010000015.1"/>
</dbReference>
<sequence length="232" mass="26607">MRCCKIFSCLLDYPTEDLWQAKDELISEISVLNDDELASGQKTQLIEFIDHYFSMSLLDAQAMYYQTFDIGNMTSLLLFEHVHGDSRDRGQAMVDLIERYKEQGIELSVNQLPDYLPLFLEYLSLLPKAECQKWLGNIALILRLIALRLEKKNSTYSVLFQTLYQLSEHQMDDDGLRQKVAGETPDDTTEAIDKAWLETQVLFQGAINNDNTKSVNNSTYYITVGDDSRSCS</sequence>
<keyword evidence="3" id="KW-1185">Reference proteome</keyword>
<dbReference type="NCBIfam" id="TIGR00684">
    <property type="entry name" value="narJ"/>
    <property type="match status" value="1"/>
</dbReference>
<dbReference type="PANTHER" id="PTHR43680:SF2">
    <property type="entry name" value="NITRATE REDUCTASE MOLYBDENUM COFACTOR ASSEMBLY CHAPERONE NARJ"/>
    <property type="match status" value="1"/>
</dbReference>
<name>A0ABP9NDC8_9GAMM</name>
<proteinExistence type="predicted"/>